<keyword evidence="6 9" id="KW-0408">Iron</keyword>
<name>A0A6P6XYX4_DERPT</name>
<feature type="region of interest" description="Disordered" evidence="10">
    <location>
        <begin position="625"/>
        <end position="648"/>
    </location>
</feature>
<dbReference type="AlphaFoldDB" id="A0A6P6XYX4"/>
<dbReference type="Pfam" id="PF00067">
    <property type="entry name" value="p450"/>
    <property type="match status" value="4"/>
</dbReference>
<dbReference type="Gene3D" id="1.10.630.10">
    <property type="entry name" value="Cytochrome P450"/>
    <property type="match status" value="4"/>
</dbReference>
<accession>A0A6P6XYX4</accession>
<keyword evidence="7" id="KW-0503">Monooxygenase</keyword>
<evidence type="ECO:0000256" key="3">
    <source>
        <dbReference type="ARBA" id="ARBA00010617"/>
    </source>
</evidence>
<dbReference type="InParanoid" id="A0A6P6XYX4"/>
<feature type="transmembrane region" description="Helical" evidence="11">
    <location>
        <begin position="12"/>
        <end position="36"/>
    </location>
</feature>
<dbReference type="PANTHER" id="PTHR24291">
    <property type="entry name" value="CYTOCHROME P450 FAMILY 4"/>
    <property type="match status" value="1"/>
</dbReference>
<sequence>MSNLNYYLPNNYLSFIIRYGIILSILIWFLLIVYRFTKKWIDNIRKINNIPGIPTIPALFFLGNFSILGRDILNFERIFEIYLEILGAGVKLFDSTFRLWLSIKPLIVVHRADCAEKILSSNHTFLDKDHHYRMMKPWLNEGLLVSGGNKWRHRRKLLTPTFHFNILEQFLTVMNEQAKILSDVIQKKQYEAGEKFINIVPMITNATLDVISETAMGVKIQSQLDKNREYVDAVTRGRKNREDIALVHQLTMKVIRERKKVILESRNETNDNDRNDNDDDNDRRRNRRLAFMDLLIEQHLNDSDHFTESDIREEVDTFMFEGHDTTAMSLIWTLHLLGNYPDIQDRVRKEIDEIRQQLLLTSILFIYYWPLIQTNWKRLQQVNQLPGPKCTSIILGNIPYDLLWNSLFNLTDYKLVIINLMSSITGYTNVYQKTKLFRIWISWEPLVFVWHPDTVEKILSNNFILEKSAQYKFLHPWLGTGLLTSAGQKWRTRRKMLVPAFHFKILHDFVPVFNEQSKILIERLRLIARQKCTNCTVIDIVPIITACTLDIICDHHINSDGETMTEEDIREEVDTFMFEGHDTTAMALSWILFMFGHHPEIQARAAAEVDSVFDDIIDYNEQQQQQSNSFNQNGHDFRSTSSSETTNGMMNDYDDNIILTLDKIKSLKYLECCIKEGLRLFPSVPFIGRRSHEDLKLNGYHIPKGTIIFVYIYMLHRDPDVFPDPEKFDPDRFLQENAAGRHPFAFVPFSAGPRNCIGQRFAMSELKVVLAYLLRYFRFVSLDERDKIFAMMEMVYRPKSPLRLRVYERRKAEVFEQSSSSDNVNNSRSAHGIAMELLMKSTSPEINSGTSSGPNSLTDLGVGSSQSGGSQSQRSDQSDNQSQKSLQFNHDDLI</sequence>
<keyword evidence="12" id="KW-1185">Reference proteome</keyword>
<organism evidence="12 13">
    <name type="scientific">Dermatophagoides pteronyssinus</name>
    <name type="common">European house dust mite</name>
    <dbReference type="NCBI Taxonomy" id="6956"/>
    <lineage>
        <taxon>Eukaryota</taxon>
        <taxon>Metazoa</taxon>
        <taxon>Ecdysozoa</taxon>
        <taxon>Arthropoda</taxon>
        <taxon>Chelicerata</taxon>
        <taxon>Arachnida</taxon>
        <taxon>Acari</taxon>
        <taxon>Acariformes</taxon>
        <taxon>Sarcoptiformes</taxon>
        <taxon>Astigmata</taxon>
        <taxon>Psoroptidia</taxon>
        <taxon>Analgoidea</taxon>
        <taxon>Pyroglyphidae</taxon>
        <taxon>Dermatophagoidinae</taxon>
        <taxon>Dermatophagoides</taxon>
    </lineage>
</organism>
<protein>
    <submittedName>
        <fullName evidence="13">Cytochrome P450 4C1-like</fullName>
    </submittedName>
</protein>
<evidence type="ECO:0000256" key="4">
    <source>
        <dbReference type="ARBA" id="ARBA00022617"/>
    </source>
</evidence>
<dbReference type="PROSITE" id="PS00086">
    <property type="entry name" value="CYTOCHROME_P450"/>
    <property type="match status" value="1"/>
</dbReference>
<dbReference type="PRINTS" id="PR00385">
    <property type="entry name" value="P450"/>
</dbReference>
<evidence type="ECO:0000256" key="10">
    <source>
        <dbReference type="SAM" id="MobiDB-lite"/>
    </source>
</evidence>
<evidence type="ECO:0000256" key="9">
    <source>
        <dbReference type="PIRSR" id="PIRSR602401-1"/>
    </source>
</evidence>
<gene>
    <name evidence="13" type="primary">LOC113792558</name>
</gene>
<evidence type="ECO:0000256" key="1">
    <source>
        <dbReference type="ARBA" id="ARBA00001971"/>
    </source>
</evidence>
<dbReference type="InterPro" id="IPR050196">
    <property type="entry name" value="Cytochrome_P450_Monoox"/>
</dbReference>
<evidence type="ECO:0000313" key="12">
    <source>
        <dbReference type="Proteomes" id="UP000515146"/>
    </source>
</evidence>
<comment type="subcellular location">
    <subcellularLocation>
        <location evidence="2">Endoplasmic reticulum membrane</location>
    </subcellularLocation>
</comment>
<keyword evidence="11" id="KW-0812">Transmembrane</keyword>
<evidence type="ECO:0000256" key="11">
    <source>
        <dbReference type="SAM" id="Phobius"/>
    </source>
</evidence>
<dbReference type="OMA" id="IICETTF"/>
<feature type="compositionally biased region" description="Low complexity" evidence="10">
    <location>
        <begin position="863"/>
        <end position="887"/>
    </location>
</feature>
<comment type="similarity">
    <text evidence="3">Belongs to the cytochrome P450 family.</text>
</comment>
<feature type="binding site" description="axial binding residue" evidence="9">
    <location>
        <position position="756"/>
    </location>
    <ligand>
        <name>heme</name>
        <dbReference type="ChEBI" id="CHEBI:30413"/>
    </ligand>
    <ligandPart>
        <name>Fe</name>
        <dbReference type="ChEBI" id="CHEBI:18248"/>
    </ligandPart>
</feature>
<evidence type="ECO:0000256" key="5">
    <source>
        <dbReference type="ARBA" id="ARBA00022824"/>
    </source>
</evidence>
<evidence type="ECO:0000313" key="13">
    <source>
        <dbReference type="RefSeq" id="XP_027198260.1"/>
    </source>
</evidence>
<feature type="region of interest" description="Disordered" evidence="10">
    <location>
        <begin position="843"/>
        <end position="894"/>
    </location>
</feature>
<dbReference type="RefSeq" id="XP_027198260.1">
    <property type="nucleotide sequence ID" value="XM_027342459.1"/>
</dbReference>
<evidence type="ECO:0000256" key="6">
    <source>
        <dbReference type="ARBA" id="ARBA00023004"/>
    </source>
</evidence>
<dbReference type="InterPro" id="IPR036396">
    <property type="entry name" value="Cyt_P450_sf"/>
</dbReference>
<evidence type="ECO:0000256" key="7">
    <source>
        <dbReference type="ARBA" id="ARBA00023033"/>
    </source>
</evidence>
<keyword evidence="4 9" id="KW-0349">Heme</keyword>
<dbReference type="PANTHER" id="PTHR24291:SF189">
    <property type="entry name" value="CYTOCHROME P450 4C3-RELATED"/>
    <property type="match status" value="1"/>
</dbReference>
<dbReference type="OrthoDB" id="6433301at2759"/>
<dbReference type="GO" id="GO:0020037">
    <property type="term" value="F:heme binding"/>
    <property type="evidence" value="ECO:0007669"/>
    <property type="project" value="InterPro"/>
</dbReference>
<feature type="compositionally biased region" description="Polar residues" evidence="10">
    <location>
        <begin position="843"/>
        <end position="858"/>
    </location>
</feature>
<comment type="cofactor">
    <cofactor evidence="1 9">
        <name>heme</name>
        <dbReference type="ChEBI" id="CHEBI:30413"/>
    </cofactor>
</comment>
<keyword evidence="11" id="KW-1133">Transmembrane helix</keyword>
<keyword evidence="8 11" id="KW-0472">Membrane</keyword>
<dbReference type="InterPro" id="IPR002401">
    <property type="entry name" value="Cyt_P450_E_grp-I"/>
</dbReference>
<dbReference type="GO" id="GO:0005789">
    <property type="term" value="C:endoplasmic reticulum membrane"/>
    <property type="evidence" value="ECO:0007669"/>
    <property type="project" value="UniProtKB-SubCell"/>
</dbReference>
<keyword evidence="9" id="KW-0479">Metal-binding</keyword>
<keyword evidence="7" id="KW-0560">Oxidoreductase</keyword>
<proteinExistence type="inferred from homology"/>
<feature type="compositionally biased region" description="Polar residues" evidence="10">
    <location>
        <begin position="639"/>
        <end position="648"/>
    </location>
</feature>
<dbReference type="InterPro" id="IPR001128">
    <property type="entry name" value="Cyt_P450"/>
</dbReference>
<dbReference type="SUPFAM" id="SSF48264">
    <property type="entry name" value="Cytochrome P450"/>
    <property type="match status" value="2"/>
</dbReference>
<evidence type="ECO:0000256" key="8">
    <source>
        <dbReference type="ARBA" id="ARBA00023136"/>
    </source>
</evidence>
<reference evidence="13" key="1">
    <citation type="submission" date="2025-08" db="UniProtKB">
        <authorList>
            <consortium name="RefSeq"/>
        </authorList>
    </citation>
    <scope>IDENTIFICATION</scope>
    <source>
        <strain evidence="13">Airmid</strain>
    </source>
</reference>
<dbReference type="KEGG" id="dpte:113792558"/>
<dbReference type="GO" id="GO:0016705">
    <property type="term" value="F:oxidoreductase activity, acting on paired donors, with incorporation or reduction of molecular oxygen"/>
    <property type="evidence" value="ECO:0007669"/>
    <property type="project" value="InterPro"/>
</dbReference>
<keyword evidence="5" id="KW-0256">Endoplasmic reticulum</keyword>
<dbReference type="GO" id="GO:0004497">
    <property type="term" value="F:monooxygenase activity"/>
    <property type="evidence" value="ECO:0007669"/>
    <property type="project" value="UniProtKB-KW"/>
</dbReference>
<dbReference type="InterPro" id="IPR017972">
    <property type="entry name" value="Cyt_P450_CS"/>
</dbReference>
<dbReference type="Proteomes" id="UP000515146">
    <property type="component" value="Unplaced"/>
</dbReference>
<dbReference type="GO" id="GO:0005506">
    <property type="term" value="F:iron ion binding"/>
    <property type="evidence" value="ECO:0007669"/>
    <property type="project" value="InterPro"/>
</dbReference>
<evidence type="ECO:0000256" key="2">
    <source>
        <dbReference type="ARBA" id="ARBA00004586"/>
    </source>
</evidence>
<dbReference type="PRINTS" id="PR00463">
    <property type="entry name" value="EP450I"/>
</dbReference>